<dbReference type="GO" id="GO:0022900">
    <property type="term" value="P:electron transport chain"/>
    <property type="evidence" value="ECO:0007669"/>
    <property type="project" value="InterPro"/>
</dbReference>
<dbReference type="GO" id="GO:0020037">
    <property type="term" value="F:heme binding"/>
    <property type="evidence" value="ECO:0007669"/>
    <property type="project" value="InterPro"/>
</dbReference>
<accession>A0A2T5HXA9</accession>
<protein>
    <recommendedName>
        <fullName evidence="4">Cytochrome c</fullName>
    </recommendedName>
</protein>
<dbReference type="RefSeq" id="WP_181258445.1">
    <property type="nucleotide sequence ID" value="NZ_QAOI01000021.1"/>
</dbReference>
<dbReference type="GO" id="GO:0009055">
    <property type="term" value="F:electron transfer activity"/>
    <property type="evidence" value="ECO:0007669"/>
    <property type="project" value="InterPro"/>
</dbReference>
<dbReference type="AlphaFoldDB" id="A0A2T5HXA9"/>
<dbReference type="Proteomes" id="UP000244128">
    <property type="component" value="Unassembled WGS sequence"/>
</dbReference>
<dbReference type="GO" id="GO:0005506">
    <property type="term" value="F:iron ion binding"/>
    <property type="evidence" value="ECO:0007669"/>
    <property type="project" value="InterPro"/>
</dbReference>
<feature type="chain" id="PRO_5015717786" description="Cytochrome c" evidence="1">
    <location>
        <begin position="20"/>
        <end position="159"/>
    </location>
</feature>
<comment type="caution">
    <text evidence="2">The sequence shown here is derived from an EMBL/GenBank/DDBJ whole genome shotgun (WGS) entry which is preliminary data.</text>
</comment>
<dbReference type="EMBL" id="QAOI01000021">
    <property type="protein sequence ID" value="PTQ76214.1"/>
    <property type="molecule type" value="Genomic_DNA"/>
</dbReference>
<evidence type="ECO:0000313" key="2">
    <source>
        <dbReference type="EMBL" id="PTQ76214.1"/>
    </source>
</evidence>
<keyword evidence="1" id="KW-0732">Signal</keyword>
<feature type="signal peptide" evidence="1">
    <location>
        <begin position="1"/>
        <end position="19"/>
    </location>
</feature>
<dbReference type="SUPFAM" id="SSF47175">
    <property type="entry name" value="Cytochromes"/>
    <property type="match status" value="1"/>
</dbReference>
<evidence type="ECO:0000313" key="3">
    <source>
        <dbReference type="Proteomes" id="UP000244128"/>
    </source>
</evidence>
<reference evidence="2 3" key="1">
    <citation type="submission" date="2018-04" db="EMBL/GenBank/DDBJ databases">
        <title>Active sludge and wastewater microbial communities from Klosterneuburg, Austria.</title>
        <authorList>
            <person name="Wagner M."/>
        </authorList>
    </citation>
    <scope>NUCLEOTIDE SEQUENCE [LARGE SCALE GENOMIC DNA]</scope>
    <source>
        <strain evidence="2 3">Nm49</strain>
    </source>
</reference>
<name>A0A2T5HXA9_9PROT</name>
<proteinExistence type="predicted"/>
<evidence type="ECO:0008006" key="4">
    <source>
        <dbReference type="Google" id="ProtNLM"/>
    </source>
</evidence>
<gene>
    <name evidence="2" type="ORF">C8R26_12128</name>
</gene>
<dbReference type="InterPro" id="IPR010980">
    <property type="entry name" value="Cyt_c/b562"/>
</dbReference>
<evidence type="ECO:0000256" key="1">
    <source>
        <dbReference type="SAM" id="SignalP"/>
    </source>
</evidence>
<organism evidence="2 3">
    <name type="scientific">Nitrosomonas oligotropha</name>
    <dbReference type="NCBI Taxonomy" id="42354"/>
    <lineage>
        <taxon>Bacteria</taxon>
        <taxon>Pseudomonadati</taxon>
        <taxon>Pseudomonadota</taxon>
        <taxon>Betaproteobacteria</taxon>
        <taxon>Nitrosomonadales</taxon>
        <taxon>Nitrosomonadaceae</taxon>
        <taxon>Nitrosomonas</taxon>
    </lineage>
</organism>
<sequence length="159" mass="17552">MRKTRMIIACLLISTSAIAADMDNRQTLTLTEGQRSHVLEEMRALLSGTRDILAALSTDDMAAVSRYARPLGLGMAHKAEDHLKSVLPREFMQLGMSLHQDFDQIAADAESKKDSKLTLRQLSDAMAKCVACHDAYQISKAPTSGQPVQAKEHGHHHHH</sequence>